<comment type="caution">
    <text evidence="1">The sequence shown here is derived from an EMBL/GenBank/DDBJ whole genome shotgun (WGS) entry which is preliminary data.</text>
</comment>
<gene>
    <name evidence="1" type="ORF">ACFSR0_11505</name>
</gene>
<proteinExistence type="predicted"/>
<evidence type="ECO:0000313" key="2">
    <source>
        <dbReference type="Proteomes" id="UP001597427"/>
    </source>
</evidence>
<reference evidence="2" key="1">
    <citation type="journal article" date="2019" name="Int. J. Syst. Evol. Microbiol.">
        <title>The Global Catalogue of Microorganisms (GCM) 10K type strain sequencing project: providing services to taxonomists for standard genome sequencing and annotation.</title>
        <authorList>
            <consortium name="The Broad Institute Genomics Platform"/>
            <consortium name="The Broad Institute Genome Sequencing Center for Infectious Disease"/>
            <person name="Wu L."/>
            <person name="Ma J."/>
        </authorList>
    </citation>
    <scope>NUCLEOTIDE SEQUENCE [LARGE SCALE GENOMIC DNA]</scope>
    <source>
        <strain evidence="2">TISTR 932</strain>
    </source>
</reference>
<name>A0ABW5TL58_9ENTE</name>
<dbReference type="EMBL" id="JBHUMO010000072">
    <property type="protein sequence ID" value="MFD2730000.1"/>
    <property type="molecule type" value="Genomic_DNA"/>
</dbReference>
<sequence length="43" mass="4617">MKKQAACLTVGLGVVLFGALYLAKKTGLLEDDSHLYDAFDSTL</sequence>
<evidence type="ECO:0000313" key="1">
    <source>
        <dbReference type="EMBL" id="MFD2730000.1"/>
    </source>
</evidence>
<accession>A0ABW5TL58</accession>
<organism evidence="1 2">
    <name type="scientific">Enterococcus camelliae</name>
    <dbReference type="NCBI Taxonomy" id="453959"/>
    <lineage>
        <taxon>Bacteria</taxon>
        <taxon>Bacillati</taxon>
        <taxon>Bacillota</taxon>
        <taxon>Bacilli</taxon>
        <taxon>Lactobacillales</taxon>
        <taxon>Enterococcaceae</taxon>
        <taxon>Enterococcus</taxon>
    </lineage>
</organism>
<protein>
    <submittedName>
        <fullName evidence="1">Methanol dehydrogenase</fullName>
    </submittedName>
</protein>
<dbReference type="Proteomes" id="UP001597427">
    <property type="component" value="Unassembled WGS sequence"/>
</dbReference>
<keyword evidence="2" id="KW-1185">Reference proteome</keyword>
<dbReference type="RefSeq" id="WP_379982864.1">
    <property type="nucleotide sequence ID" value="NZ_JBHUMO010000072.1"/>
</dbReference>